<dbReference type="Pfam" id="PF00550">
    <property type="entry name" value="PP-binding"/>
    <property type="match status" value="2"/>
</dbReference>
<reference evidence="6" key="2">
    <citation type="journal article" date="2023" name="IMA Fungus">
        <title>Comparative genomic study of the Penicillium genus elucidates a diverse pangenome and 15 lateral gene transfer events.</title>
        <authorList>
            <person name="Petersen C."/>
            <person name="Sorensen T."/>
            <person name="Nielsen M.R."/>
            <person name="Sondergaard T.E."/>
            <person name="Sorensen J.L."/>
            <person name="Fitzpatrick D.A."/>
            <person name="Frisvad J.C."/>
            <person name="Nielsen K.L."/>
        </authorList>
    </citation>
    <scope>NUCLEOTIDE SEQUENCE</scope>
    <source>
        <strain evidence="6">IBT 30069</strain>
    </source>
</reference>
<keyword evidence="7" id="KW-1185">Reference proteome</keyword>
<comment type="caution">
    <text evidence="6">The sequence shown here is derived from an EMBL/GenBank/DDBJ whole genome shotgun (WGS) entry which is preliminary data.</text>
</comment>
<dbReference type="InterPro" id="IPR001242">
    <property type="entry name" value="Condensation_dom"/>
</dbReference>
<dbReference type="SUPFAM" id="SSF47336">
    <property type="entry name" value="ACP-like"/>
    <property type="match status" value="2"/>
</dbReference>
<dbReference type="EMBL" id="JAPQKH010000005">
    <property type="protein sequence ID" value="KAJ5097679.1"/>
    <property type="molecule type" value="Genomic_DNA"/>
</dbReference>
<dbReference type="PANTHER" id="PTHR45527">
    <property type="entry name" value="NONRIBOSOMAL PEPTIDE SYNTHETASE"/>
    <property type="match status" value="1"/>
</dbReference>
<dbReference type="GO" id="GO:0043041">
    <property type="term" value="P:amino acid activation for nonribosomal peptide biosynthetic process"/>
    <property type="evidence" value="ECO:0007669"/>
    <property type="project" value="TreeGrafter"/>
</dbReference>
<organism evidence="6 7">
    <name type="scientific">Penicillium angulare</name>
    <dbReference type="NCBI Taxonomy" id="116970"/>
    <lineage>
        <taxon>Eukaryota</taxon>
        <taxon>Fungi</taxon>
        <taxon>Dikarya</taxon>
        <taxon>Ascomycota</taxon>
        <taxon>Pezizomycotina</taxon>
        <taxon>Eurotiomycetes</taxon>
        <taxon>Eurotiomycetidae</taxon>
        <taxon>Eurotiales</taxon>
        <taxon>Aspergillaceae</taxon>
        <taxon>Penicillium</taxon>
    </lineage>
</organism>
<evidence type="ECO:0000256" key="4">
    <source>
        <dbReference type="ARBA" id="ARBA00029454"/>
    </source>
</evidence>
<dbReference type="Proteomes" id="UP001149165">
    <property type="component" value="Unassembled WGS sequence"/>
</dbReference>
<dbReference type="Pfam" id="PF00668">
    <property type="entry name" value="Condensation"/>
    <property type="match status" value="1"/>
</dbReference>
<dbReference type="GO" id="GO:0016874">
    <property type="term" value="F:ligase activity"/>
    <property type="evidence" value="ECO:0007669"/>
    <property type="project" value="UniProtKB-KW"/>
</dbReference>
<dbReference type="InterPro" id="IPR023213">
    <property type="entry name" value="CAT-like_dom_sf"/>
</dbReference>
<dbReference type="GO" id="GO:0031177">
    <property type="term" value="F:phosphopantetheine binding"/>
    <property type="evidence" value="ECO:0007669"/>
    <property type="project" value="TreeGrafter"/>
</dbReference>
<dbReference type="Gene3D" id="3.30.559.30">
    <property type="entry name" value="Nonribosomal peptide synthetase, condensation domain"/>
    <property type="match status" value="1"/>
</dbReference>
<dbReference type="PANTHER" id="PTHR45527:SF16">
    <property type="entry name" value="NONRIBOSOMAL PEPTIDE SYNTHASE ATNA-RELATED"/>
    <property type="match status" value="1"/>
</dbReference>
<dbReference type="Gene3D" id="3.30.559.10">
    <property type="entry name" value="Chloramphenicol acetyltransferase-like domain"/>
    <property type="match status" value="1"/>
</dbReference>
<dbReference type="CDD" id="cd05918">
    <property type="entry name" value="A_NRPS_SidN3_like"/>
    <property type="match status" value="1"/>
</dbReference>
<dbReference type="Gene3D" id="3.40.50.12780">
    <property type="entry name" value="N-terminal domain of ligase-like"/>
    <property type="match status" value="1"/>
</dbReference>
<dbReference type="Gene3D" id="3.30.300.30">
    <property type="match status" value="2"/>
</dbReference>
<evidence type="ECO:0000313" key="6">
    <source>
        <dbReference type="EMBL" id="KAJ5097679.1"/>
    </source>
</evidence>
<dbReference type="SUPFAM" id="SSF56801">
    <property type="entry name" value="Acetyl-CoA synthetase-like"/>
    <property type="match status" value="2"/>
</dbReference>
<dbReference type="InterPro" id="IPR036736">
    <property type="entry name" value="ACP-like_sf"/>
</dbReference>
<comment type="similarity">
    <text evidence="4">Belongs to the NRP synthetase family.</text>
</comment>
<evidence type="ECO:0000313" key="7">
    <source>
        <dbReference type="Proteomes" id="UP001149165"/>
    </source>
</evidence>
<sequence length="1560" mass="172625">MEPSATAPVGQFSALNSAAPSESDEVTLVHEIPTDLLEKVGMIFSLDMSTFLRMIWSIILQRYVDSENATFAFWGPQSDCLSVSSALVSRQETVQEFWKRLQDEPTISLGELEHNPSIVNLNTGFFFLECAVEGGDGSVKHVKELQRGSQLKCQVVLAYIRSKQSAQLVLLSQSSLPWNYHARGLASAVAQTISAVIKEPDQRIGDLPLSSPRDKDYIVQWNQTRDWKFKNPSMLEIIHKQAAMQPDKIAICAWDGDISYHDLLSLASSMAKYLRDVAGVQQNDLVLLMTEKSKWTIVAQLAIWKAGGAFVPLEPSHPQERLKSIVQITKANLILCSESLYERATTLTETAFSITSTIGTPGDEGIQDLSTNPDSPAYILFTSGTTGLPKGVVMEQRAVAHMPLQAAFWNIEPESRVLQFAAYSFNISVVETYYALSAGATLCVISDSARTNNLPGEMEKMGITWVALTPSLLRRLDANSPPSTLQTVVLGGETMSEQDFQIWSAAQIQFIQAYGMSEHAGLPCPSPMNAKSDPTTFPASPIVRQWLVDPENYHLMAPIGAVGELVLESPSLAKGYLDNPNATASAFIKPPSWRSHLGLKEDSPTRMYRTDDLFKYTAGGAIKYVGRKGTMVKIRGQRVDLGEIEANAHNACQSSTRVADLRIIAEAAIPCDGKDVPIVALFMYSPDYSATQNDGASGRSPLGATSEDFLSNARTIRAHLELVLPTYMLPSVYLPLDLVPATLTGKLARRTLVESIQNLTREQLEAYNSEEQMMIAPSTKVEYDLHTLFKDALGFTDTPVGIHHSFMRLGGDSLAAMRLVTLSRPLNYIFTVADVLEKKTIYNLARFLLAHESAEYSPSDDEVGDLKAESVWEPMNDLAALQPLLARIGITDTSVVEDASLCSPIQEGFMFSHARDPRLYHTRAIWEAVATHTGQSVNIQMLERTWRRLCASQPILRTIFLEVCARNTLALQVVLKQGVRGVGDACKTALISSSMPEDEPEIPPRQGMDWIPKFQICQSPDDTVFCVLDIHHTLMDASSMPIIAKEFTRIYALEQDFQANEFSSAKSEGARSSYFDYVSYLARRPSGPTLSYWKSYLEGVLPCLFPRLRPWQPEDPKGGRRVPVHLDAVQDQYQRFCQDHGVTVATIFNLAWALVLRSVTKSDNVCFAYLTVGRDVPLDNVEDKIGPYLNTLLCHMNFNKNESLLQAGQQMQSDFIRGLSYQHLSLPDLYHALGLVGDCSFNTAVNILPNFVQEEDESSPITLKLRDLKGPGEYDIIILASSEGAALKCDIGYWARFMTENQAASLADALGIAVTTIVQSPQKTIRNLKCFHGNEDQLIRIVPKDPNVKFHGHRVDVSEVENRILTALPAAKMVVVEAIPAHDQFPAMLFAFISFSGKAGMQCTAGTALEDLIVQDNHIKTQIASATSQLRHTLPFWKVPKLLLPISQIPTISRSGDACRAELRRMVVSMSQEKLREIEGLYRQHPVTQAEHQLRELFSQVLDMPVERIWKDSHFFELGGTSRGAMYLVAAARKAKMGITVADIFASPVLDSLALAAEAL</sequence>
<reference evidence="6" key="1">
    <citation type="submission" date="2022-11" db="EMBL/GenBank/DDBJ databases">
        <authorList>
            <person name="Petersen C."/>
        </authorList>
    </citation>
    <scope>NUCLEOTIDE SEQUENCE</scope>
    <source>
        <strain evidence="6">IBT 30069</strain>
    </source>
</reference>
<dbReference type="FunFam" id="3.30.300.30:FF:000015">
    <property type="entry name" value="Nonribosomal peptide synthase SidD"/>
    <property type="match status" value="2"/>
</dbReference>
<dbReference type="InterPro" id="IPR045851">
    <property type="entry name" value="AMP-bd_C_sf"/>
</dbReference>
<dbReference type="InterPro" id="IPR042099">
    <property type="entry name" value="ANL_N_sf"/>
</dbReference>
<dbReference type="GO" id="GO:0005737">
    <property type="term" value="C:cytoplasm"/>
    <property type="evidence" value="ECO:0007669"/>
    <property type="project" value="TreeGrafter"/>
</dbReference>
<evidence type="ECO:0000259" key="5">
    <source>
        <dbReference type="PROSITE" id="PS50075"/>
    </source>
</evidence>
<dbReference type="InterPro" id="IPR020845">
    <property type="entry name" value="AMP-binding_CS"/>
</dbReference>
<dbReference type="SUPFAM" id="SSF52777">
    <property type="entry name" value="CoA-dependent acyltransferases"/>
    <property type="match status" value="2"/>
</dbReference>
<evidence type="ECO:0000256" key="2">
    <source>
        <dbReference type="ARBA" id="ARBA00022553"/>
    </source>
</evidence>
<name>A0A9W9K946_9EURO</name>
<evidence type="ECO:0000256" key="1">
    <source>
        <dbReference type="ARBA" id="ARBA00022450"/>
    </source>
</evidence>
<protein>
    <submittedName>
        <fullName evidence="6">Acetyl-CoA synthetase-like protein</fullName>
    </submittedName>
</protein>
<dbReference type="InterPro" id="IPR000873">
    <property type="entry name" value="AMP-dep_synth/lig_dom"/>
</dbReference>
<evidence type="ECO:0000256" key="3">
    <source>
        <dbReference type="ARBA" id="ARBA00022598"/>
    </source>
</evidence>
<dbReference type="Pfam" id="PF00501">
    <property type="entry name" value="AMP-binding"/>
    <property type="match status" value="1"/>
</dbReference>
<dbReference type="OrthoDB" id="416786at2759"/>
<dbReference type="CDD" id="cd19542">
    <property type="entry name" value="CT_NRPS-like"/>
    <property type="match status" value="1"/>
</dbReference>
<dbReference type="InterPro" id="IPR009081">
    <property type="entry name" value="PP-bd_ACP"/>
</dbReference>
<dbReference type="PROSITE" id="PS00455">
    <property type="entry name" value="AMP_BINDING"/>
    <property type="match status" value="1"/>
</dbReference>
<proteinExistence type="inferred from homology"/>
<keyword evidence="3" id="KW-0436">Ligase</keyword>
<feature type="domain" description="Carrier" evidence="5">
    <location>
        <begin position="1485"/>
        <end position="1560"/>
    </location>
</feature>
<dbReference type="GO" id="GO:0044550">
    <property type="term" value="P:secondary metabolite biosynthetic process"/>
    <property type="evidence" value="ECO:0007669"/>
    <property type="project" value="TreeGrafter"/>
</dbReference>
<gene>
    <name evidence="6" type="ORF">N7456_008400</name>
</gene>
<dbReference type="Gene3D" id="1.10.1200.10">
    <property type="entry name" value="ACP-like"/>
    <property type="match status" value="2"/>
</dbReference>
<accession>A0A9W9K946</accession>
<dbReference type="PROSITE" id="PS50075">
    <property type="entry name" value="CARRIER"/>
    <property type="match status" value="1"/>
</dbReference>
<keyword evidence="1" id="KW-0596">Phosphopantetheine</keyword>
<keyword evidence="2" id="KW-0597">Phosphoprotein</keyword>